<dbReference type="AlphaFoldDB" id="A0A4Q1DBG8"/>
<sequence>MKLKLNILILLAFVGAVSCRKEEVTQFPDYDQNWLVVNDNPADPATHSSYLFFKETGIPLYFNDTIGSQQRVDVFGNTYTHYEKLSFNYSLGGIQVGAPPMVNSFTYCAKSDVPAAIDFLKNNIIPVLPKGVYVPSILLVENLSSYAFGQYAFKGFNTVLIGKVSTIPGMSATVFRSYKAAILRAIFTNAVLNDKYSALLTSFYNESRKYSTIIDTYNLGSWTFSYNINGLPAGVTPSFNALGFLGSDPRNSSYTPYTTWMDVSMFLEAAFSNSKADFQRTYGSYTSIMKKYGIITQILENIGYKVQ</sequence>
<comment type="caution">
    <text evidence="1">The sequence shown here is derived from an EMBL/GenBank/DDBJ whole genome shotgun (WGS) entry which is preliminary data.</text>
</comment>
<name>A0A4Q1DBG8_9BACT</name>
<reference evidence="1 2" key="1">
    <citation type="submission" date="2019-01" db="EMBL/GenBank/DDBJ databases">
        <title>Filimonas sp. strain TTM-71.</title>
        <authorList>
            <person name="Chen W.-M."/>
        </authorList>
    </citation>
    <scope>NUCLEOTIDE SEQUENCE [LARGE SCALE GENOMIC DNA]</scope>
    <source>
        <strain evidence="1 2">TTM-71</strain>
    </source>
</reference>
<dbReference type="OrthoDB" id="636744at2"/>
<organism evidence="1 2">
    <name type="scientific">Filimonas effusa</name>
    <dbReference type="NCBI Taxonomy" id="2508721"/>
    <lineage>
        <taxon>Bacteria</taxon>
        <taxon>Pseudomonadati</taxon>
        <taxon>Bacteroidota</taxon>
        <taxon>Chitinophagia</taxon>
        <taxon>Chitinophagales</taxon>
        <taxon>Chitinophagaceae</taxon>
        <taxon>Filimonas</taxon>
    </lineage>
</organism>
<proteinExistence type="predicted"/>
<dbReference type="EMBL" id="SDHZ01000001">
    <property type="protein sequence ID" value="RXK86777.1"/>
    <property type="molecule type" value="Genomic_DNA"/>
</dbReference>
<dbReference type="Proteomes" id="UP000290545">
    <property type="component" value="Unassembled WGS sequence"/>
</dbReference>
<accession>A0A4Q1DBG8</accession>
<dbReference type="PROSITE" id="PS51257">
    <property type="entry name" value="PROKAR_LIPOPROTEIN"/>
    <property type="match status" value="1"/>
</dbReference>
<keyword evidence="2" id="KW-1185">Reference proteome</keyword>
<gene>
    <name evidence="1" type="ORF">ESB13_08255</name>
</gene>
<dbReference type="RefSeq" id="WP_129002525.1">
    <property type="nucleotide sequence ID" value="NZ_SDHZ01000001.1"/>
</dbReference>
<evidence type="ECO:0000313" key="2">
    <source>
        <dbReference type="Proteomes" id="UP000290545"/>
    </source>
</evidence>
<evidence type="ECO:0000313" key="1">
    <source>
        <dbReference type="EMBL" id="RXK86777.1"/>
    </source>
</evidence>
<protein>
    <submittedName>
        <fullName evidence="1">Uncharacterized protein</fullName>
    </submittedName>
</protein>